<dbReference type="GO" id="GO:0003677">
    <property type="term" value="F:DNA binding"/>
    <property type="evidence" value="ECO:0007669"/>
    <property type="project" value="InterPro"/>
</dbReference>
<evidence type="ECO:0000256" key="1">
    <source>
        <dbReference type="SAM" id="MobiDB-lite"/>
    </source>
</evidence>
<dbReference type="Gene3D" id="1.10.260.40">
    <property type="entry name" value="lambda repressor-like DNA-binding domains"/>
    <property type="match status" value="1"/>
</dbReference>
<dbReference type="EMBL" id="PUGF01000031">
    <property type="protein sequence ID" value="PRC90988.1"/>
    <property type="molecule type" value="Genomic_DNA"/>
</dbReference>
<feature type="domain" description="HTH cro/C1-type" evidence="2">
    <location>
        <begin position="8"/>
        <end position="61"/>
    </location>
</feature>
<dbReference type="CDD" id="cd00093">
    <property type="entry name" value="HTH_XRE"/>
    <property type="match status" value="1"/>
</dbReference>
<comment type="caution">
    <text evidence="3">The sequence shown here is derived from an EMBL/GenBank/DDBJ whole genome shotgun (WGS) entry which is preliminary data.</text>
</comment>
<organism evidence="3 4">
    <name type="scientific">Solimicrobium silvestre</name>
    <dbReference type="NCBI Taxonomy" id="2099400"/>
    <lineage>
        <taxon>Bacteria</taxon>
        <taxon>Pseudomonadati</taxon>
        <taxon>Pseudomonadota</taxon>
        <taxon>Betaproteobacteria</taxon>
        <taxon>Burkholderiales</taxon>
        <taxon>Oxalobacteraceae</taxon>
        <taxon>Solimicrobium</taxon>
    </lineage>
</organism>
<dbReference type="Pfam" id="PF01381">
    <property type="entry name" value="HTH_3"/>
    <property type="match status" value="1"/>
</dbReference>
<dbReference type="AlphaFoldDB" id="A0A2S9GTH2"/>
<gene>
    <name evidence="3" type="ORF">S2091_4284</name>
</gene>
<evidence type="ECO:0000313" key="4">
    <source>
        <dbReference type="Proteomes" id="UP000237839"/>
    </source>
</evidence>
<accession>A0A2S9GTH2</accession>
<keyword evidence="4" id="KW-1185">Reference proteome</keyword>
<name>A0A2S9GTH2_9BURK</name>
<dbReference type="RefSeq" id="WP_105534015.1">
    <property type="nucleotide sequence ID" value="NZ_PUGF01000031.1"/>
</dbReference>
<evidence type="ECO:0000313" key="3">
    <source>
        <dbReference type="EMBL" id="PRC90988.1"/>
    </source>
</evidence>
<evidence type="ECO:0000259" key="2">
    <source>
        <dbReference type="PROSITE" id="PS50943"/>
    </source>
</evidence>
<dbReference type="PROSITE" id="PS50943">
    <property type="entry name" value="HTH_CROC1"/>
    <property type="match status" value="1"/>
</dbReference>
<dbReference type="SMART" id="SM00530">
    <property type="entry name" value="HTH_XRE"/>
    <property type="match status" value="1"/>
</dbReference>
<feature type="region of interest" description="Disordered" evidence="1">
    <location>
        <begin position="138"/>
        <end position="166"/>
    </location>
</feature>
<reference evidence="3 4" key="1">
    <citation type="submission" date="2018-02" db="EMBL/GenBank/DDBJ databases">
        <title>Solimicrobium silvestre gen. nov., sp. nov., isolated from alpine forest soil.</title>
        <authorList>
            <person name="Margesin R."/>
            <person name="Albuquerque L."/>
            <person name="Zhang D.-C."/>
            <person name="Froufe H.J.C."/>
            <person name="Severino R."/>
            <person name="Roxo I."/>
            <person name="Egas C."/>
            <person name="Da Costa M.S."/>
        </authorList>
    </citation>
    <scope>NUCLEOTIDE SEQUENCE [LARGE SCALE GENOMIC DNA]</scope>
    <source>
        <strain evidence="3 4">S20-91</strain>
    </source>
</reference>
<dbReference type="InterPro" id="IPR001387">
    <property type="entry name" value="Cro/C1-type_HTH"/>
</dbReference>
<sequence>MIDFNVRLRAERKRLGLNQEKFAVLGGVTKDTQLNYESGSRKPDSDYLAAIARAGVDVLYLLTGELAVSALTQEENEVLIGYRSLDTRGKAGVLGLIDGMAPIEKTKKEELKKENLEIPVTPISGGNHFYGKVGEMTDVKGDQYNSGSKTINVGGDKKKKKSTPES</sequence>
<dbReference type="SUPFAM" id="SSF47413">
    <property type="entry name" value="lambda repressor-like DNA-binding domains"/>
    <property type="match status" value="1"/>
</dbReference>
<dbReference type="Proteomes" id="UP000237839">
    <property type="component" value="Unassembled WGS sequence"/>
</dbReference>
<feature type="compositionally biased region" description="Basic residues" evidence="1">
    <location>
        <begin position="157"/>
        <end position="166"/>
    </location>
</feature>
<dbReference type="InterPro" id="IPR010982">
    <property type="entry name" value="Lambda_DNA-bd_dom_sf"/>
</dbReference>
<proteinExistence type="predicted"/>
<dbReference type="OrthoDB" id="7011085at2"/>
<protein>
    <submittedName>
        <fullName evidence="3">Helix-turn-helix domain</fullName>
    </submittedName>
</protein>